<keyword evidence="4 5" id="KW-0472">Membrane</keyword>
<dbReference type="GO" id="GO:0033617">
    <property type="term" value="P:mitochondrial respiratory chain complex IV assembly"/>
    <property type="evidence" value="ECO:0007669"/>
    <property type="project" value="TreeGrafter"/>
</dbReference>
<evidence type="ECO:0000313" key="7">
    <source>
        <dbReference type="EMBL" id="KAF0686684.1"/>
    </source>
</evidence>
<reference evidence="8 9" key="1">
    <citation type="submission" date="2019-03" db="EMBL/GenBank/DDBJ databases">
        <authorList>
            <person name="Gaulin E."/>
            <person name="Dumas B."/>
        </authorList>
    </citation>
    <scope>NUCLEOTIDE SEQUENCE [LARGE SCALE GENOMIC DNA]</scope>
    <source>
        <strain evidence="8">CBS 568.67</strain>
    </source>
</reference>
<organism evidence="8 9">
    <name type="scientific">Aphanomyces stellatus</name>
    <dbReference type="NCBI Taxonomy" id="120398"/>
    <lineage>
        <taxon>Eukaryota</taxon>
        <taxon>Sar</taxon>
        <taxon>Stramenopiles</taxon>
        <taxon>Oomycota</taxon>
        <taxon>Saprolegniomycetes</taxon>
        <taxon>Saprolegniales</taxon>
        <taxon>Verrucalvaceae</taxon>
        <taxon>Aphanomyces</taxon>
    </lineage>
</organism>
<dbReference type="InterPro" id="IPR040153">
    <property type="entry name" value="Rcf2"/>
</dbReference>
<dbReference type="AlphaFoldDB" id="A0A485LJ48"/>
<feature type="transmembrane region" description="Helical" evidence="5">
    <location>
        <begin position="171"/>
        <end position="191"/>
    </location>
</feature>
<name>A0A485LJ48_9STRA</name>
<keyword evidence="2 5" id="KW-0812">Transmembrane</keyword>
<gene>
    <name evidence="8" type="primary">Aste57867_21526</name>
    <name evidence="7" type="ORF">As57867_021457</name>
    <name evidence="8" type="ORF">ASTE57867_21526</name>
</gene>
<proteinExistence type="predicted"/>
<evidence type="ECO:0000313" key="8">
    <source>
        <dbReference type="EMBL" id="VFT98196.1"/>
    </source>
</evidence>
<sequence>MSTTASSISTTIHNSVTTEERSFITSNATAVGLQAAAVASTVAGVAVVAANHFSPTFRHRLGVSGKTSFVAMSGLAAFSIAAEQDLLRAGRNPSEYIARVKGGHHVTTVGARPHAAIEHMLPLWQQAANFVHDHPFRTVASTALPLVGAIYYEQNKNPNIHLSQKIMHTRIYGQGTCVVLLLSTMAIYDYMSKRGPYV</sequence>
<evidence type="ECO:0000256" key="5">
    <source>
        <dbReference type="SAM" id="Phobius"/>
    </source>
</evidence>
<dbReference type="EMBL" id="CAADRA010007005">
    <property type="protein sequence ID" value="VFT98196.1"/>
    <property type="molecule type" value="Genomic_DNA"/>
</dbReference>
<evidence type="ECO:0000256" key="2">
    <source>
        <dbReference type="ARBA" id="ARBA00022692"/>
    </source>
</evidence>
<evidence type="ECO:0000256" key="4">
    <source>
        <dbReference type="ARBA" id="ARBA00023136"/>
    </source>
</evidence>
<reference evidence="7" key="2">
    <citation type="submission" date="2019-06" db="EMBL/GenBank/DDBJ databases">
        <title>Genomics analysis of Aphanomyces spp. identifies a new class of oomycete effector associated with host adaptation.</title>
        <authorList>
            <person name="Gaulin E."/>
        </authorList>
    </citation>
    <scope>NUCLEOTIDE SEQUENCE</scope>
    <source>
        <strain evidence="7">CBS 578.67</strain>
    </source>
</reference>
<dbReference type="Proteomes" id="UP000332933">
    <property type="component" value="Unassembled WGS sequence"/>
</dbReference>
<dbReference type="Pfam" id="PF03386">
    <property type="entry name" value="ENOD93"/>
    <property type="match status" value="1"/>
</dbReference>
<dbReference type="InterPro" id="IPR007667">
    <property type="entry name" value="Hypoxia_induced_domain"/>
</dbReference>
<evidence type="ECO:0000256" key="3">
    <source>
        <dbReference type="ARBA" id="ARBA00022989"/>
    </source>
</evidence>
<feature type="domain" description="HIG1" evidence="6">
    <location>
        <begin position="107"/>
        <end position="198"/>
    </location>
</feature>
<keyword evidence="9" id="KW-1185">Reference proteome</keyword>
<dbReference type="PANTHER" id="PTHR28018">
    <property type="entry name" value="RESPIRATORY SUPERCOMPLEX FACTOR 2, MITOCHONDRIAL"/>
    <property type="match status" value="1"/>
</dbReference>
<evidence type="ECO:0000313" key="9">
    <source>
        <dbReference type="Proteomes" id="UP000332933"/>
    </source>
</evidence>
<comment type="subcellular location">
    <subcellularLocation>
        <location evidence="1">Mitochondrion</location>
    </subcellularLocation>
</comment>
<dbReference type="InterPro" id="IPR005050">
    <property type="entry name" value="Enod93"/>
</dbReference>
<evidence type="ECO:0000259" key="6">
    <source>
        <dbReference type="PROSITE" id="PS51503"/>
    </source>
</evidence>
<dbReference type="EMBL" id="VJMH01006979">
    <property type="protein sequence ID" value="KAF0686684.1"/>
    <property type="molecule type" value="Genomic_DNA"/>
</dbReference>
<feature type="transmembrane region" description="Helical" evidence="5">
    <location>
        <begin position="31"/>
        <end position="50"/>
    </location>
</feature>
<dbReference type="PROSITE" id="PS51503">
    <property type="entry name" value="HIG1"/>
    <property type="match status" value="1"/>
</dbReference>
<dbReference type="OrthoDB" id="36576at2759"/>
<keyword evidence="3 5" id="KW-1133">Transmembrane helix</keyword>
<dbReference type="PANTHER" id="PTHR28018:SF3">
    <property type="entry name" value="RESPIRATORY SUPERCOMPLEX FACTOR 2, MITOCHONDRIAL"/>
    <property type="match status" value="1"/>
</dbReference>
<evidence type="ECO:0000256" key="1">
    <source>
        <dbReference type="ARBA" id="ARBA00004173"/>
    </source>
</evidence>
<accession>A0A485LJ48</accession>
<dbReference type="GO" id="GO:0005739">
    <property type="term" value="C:mitochondrion"/>
    <property type="evidence" value="ECO:0007669"/>
    <property type="project" value="UniProtKB-SubCell"/>
</dbReference>
<protein>
    <submittedName>
        <fullName evidence="8">Aste57867_21526 protein</fullName>
    </submittedName>
</protein>
<dbReference type="Pfam" id="PF04588">
    <property type="entry name" value="HIG_1_N"/>
    <property type="match status" value="1"/>
</dbReference>